<dbReference type="AlphaFoldDB" id="A0A3P8RVH2"/>
<keyword evidence="3" id="KW-0378">Hydrolase</keyword>
<evidence type="ECO:0000256" key="3">
    <source>
        <dbReference type="ARBA" id="ARBA00022801"/>
    </source>
</evidence>
<organism evidence="6 7">
    <name type="scientific">Amphiprion percula</name>
    <name type="common">Orange clownfish</name>
    <name type="synonym">Lutjanus percula</name>
    <dbReference type="NCBI Taxonomy" id="161767"/>
    <lineage>
        <taxon>Eukaryota</taxon>
        <taxon>Metazoa</taxon>
        <taxon>Chordata</taxon>
        <taxon>Craniata</taxon>
        <taxon>Vertebrata</taxon>
        <taxon>Euteleostomi</taxon>
        <taxon>Actinopterygii</taxon>
        <taxon>Neopterygii</taxon>
        <taxon>Teleostei</taxon>
        <taxon>Neoteleostei</taxon>
        <taxon>Acanthomorphata</taxon>
        <taxon>Ovalentaria</taxon>
        <taxon>Pomacentridae</taxon>
        <taxon>Amphiprion</taxon>
    </lineage>
</organism>
<evidence type="ECO:0000259" key="5">
    <source>
        <dbReference type="PROSITE" id="PS51716"/>
    </source>
</evidence>
<keyword evidence="7" id="KW-1185">Reference proteome</keyword>
<dbReference type="PANTHER" id="PTHR32341:SF10">
    <property type="entry name" value="INTERFERON-INDUCIBLE GTPASE 5"/>
    <property type="match status" value="1"/>
</dbReference>
<dbReference type="InterPro" id="IPR027417">
    <property type="entry name" value="P-loop_NTPase"/>
</dbReference>
<name>A0A3P8RVH2_AMPPE</name>
<dbReference type="InterPro" id="IPR007743">
    <property type="entry name" value="Immunity-related_GTPase-like"/>
</dbReference>
<dbReference type="GO" id="GO:0005525">
    <property type="term" value="F:GTP binding"/>
    <property type="evidence" value="ECO:0007669"/>
    <property type="project" value="UniProtKB-KW"/>
</dbReference>
<dbReference type="GeneTree" id="ENSGT00950000183007"/>
<dbReference type="InterPro" id="IPR051515">
    <property type="entry name" value="IRG"/>
</dbReference>
<comment type="similarity">
    <text evidence="1">Belongs to the TRAFAC class dynamin-like GTPase superfamily. IRG family.</text>
</comment>
<evidence type="ECO:0000313" key="6">
    <source>
        <dbReference type="Ensembl" id="ENSAPEP00000003660.1"/>
    </source>
</evidence>
<dbReference type="InterPro" id="IPR030385">
    <property type="entry name" value="G_IRG_dom"/>
</dbReference>
<reference evidence="6" key="3">
    <citation type="submission" date="2025-09" db="UniProtKB">
        <authorList>
            <consortium name="Ensembl"/>
        </authorList>
    </citation>
    <scope>IDENTIFICATION</scope>
</reference>
<reference evidence="6 7" key="1">
    <citation type="submission" date="2018-03" db="EMBL/GenBank/DDBJ databases">
        <title>Finding Nemo's genes: A chromosome-scale reference assembly of the genome of the orange clownfish Amphiprion percula.</title>
        <authorList>
            <person name="Lehmann R."/>
        </authorList>
    </citation>
    <scope>NUCLEOTIDE SEQUENCE</scope>
</reference>
<dbReference type="FunFam" id="3.40.50.300:FF:000541">
    <property type="entry name" value="Immunity related GTPase M"/>
    <property type="match status" value="1"/>
</dbReference>
<proteinExistence type="inferred from homology"/>
<dbReference type="STRING" id="161767.ENSAPEP00000003660"/>
<dbReference type="Pfam" id="PF05049">
    <property type="entry name" value="IIGP"/>
    <property type="match status" value="1"/>
</dbReference>
<dbReference type="PANTHER" id="PTHR32341">
    <property type="entry name" value="INTERFERON-INDUCIBLE GTPASE"/>
    <property type="match status" value="1"/>
</dbReference>
<dbReference type="CDD" id="cd04104">
    <property type="entry name" value="p47_IIGP_like"/>
    <property type="match status" value="1"/>
</dbReference>
<dbReference type="GO" id="GO:0016787">
    <property type="term" value="F:hydrolase activity"/>
    <property type="evidence" value="ECO:0007669"/>
    <property type="project" value="UniProtKB-KW"/>
</dbReference>
<accession>A0A3P8RVH2</accession>
<keyword evidence="2" id="KW-0547">Nucleotide-binding</keyword>
<keyword evidence="4" id="KW-0342">GTP-binding</keyword>
<reference evidence="6" key="2">
    <citation type="submission" date="2025-08" db="UniProtKB">
        <authorList>
            <consortium name="Ensembl"/>
        </authorList>
    </citation>
    <scope>IDENTIFICATION</scope>
</reference>
<dbReference type="Gene3D" id="3.40.50.300">
    <property type="entry name" value="P-loop containing nucleotide triphosphate hydrolases"/>
    <property type="match status" value="1"/>
</dbReference>
<evidence type="ECO:0000256" key="4">
    <source>
        <dbReference type="ARBA" id="ARBA00023134"/>
    </source>
</evidence>
<dbReference type="Proteomes" id="UP000265080">
    <property type="component" value="Chromosome 18"/>
</dbReference>
<evidence type="ECO:0000256" key="1">
    <source>
        <dbReference type="ARBA" id="ARBA00005429"/>
    </source>
</evidence>
<dbReference type="GO" id="GO:0016020">
    <property type="term" value="C:membrane"/>
    <property type="evidence" value="ECO:0007669"/>
    <property type="project" value="InterPro"/>
</dbReference>
<dbReference type="SUPFAM" id="SSF52540">
    <property type="entry name" value="P-loop containing nucleoside triphosphate hydrolases"/>
    <property type="match status" value="1"/>
</dbReference>
<protein>
    <recommendedName>
        <fullName evidence="5">IRG-type G domain-containing protein</fullName>
    </recommendedName>
</protein>
<evidence type="ECO:0000313" key="7">
    <source>
        <dbReference type="Proteomes" id="UP000265080"/>
    </source>
</evidence>
<feature type="domain" description="IRG-type G" evidence="5">
    <location>
        <begin position="87"/>
        <end position="268"/>
    </location>
</feature>
<dbReference type="PROSITE" id="PS51716">
    <property type="entry name" value="G_IRG"/>
    <property type="match status" value="1"/>
</dbReference>
<evidence type="ECO:0000256" key="2">
    <source>
        <dbReference type="ARBA" id="ARBA00022741"/>
    </source>
</evidence>
<sequence>MFFASLSCSPAVFLEIFSCSSPSLDSLPEDHLLSFEFYQFSCVWTNMDDPFDSYPEEIKECQQALMNNDPAAAAAKIQEYLEKQKNIPLNIAVTGETGSGKSSFVNAVRGIDDEDERAAPTGCVETTMEVTPYPHPKYPNVIFWDLPGIGTTNFPADKYLEHVGFEKFDFFIIISADRFRENDVKLAQEIQKMEKKFYFVRSKIDHNIQDEKRSKKNFDAEKTLTRIREDCIQGLQKLGIEAPQVFLVSKFELHLYDFSLLHETLERELPDHKKNVLLFAMPNINREIIKKKKEAFQAKIKYFAGLSALVAGVPVPGLSATVDLRMMVTVIEGYLRGFGLDKSSLQRLADSTDVPYEDLIAVIKSPVALNKITVDFLLNLMAKMSNTHLLMAVEEGSRFIPLIGIPAAMSLSFTVTYRTLSFFLNELADDAQRVFKKALGLDTAV</sequence>
<dbReference type="Ensembl" id="ENSAPET00000003745.1">
    <property type="protein sequence ID" value="ENSAPEP00000003660.1"/>
    <property type="gene ID" value="ENSAPEG00000002637.1"/>
</dbReference>